<keyword evidence="4" id="KW-1185">Reference proteome</keyword>
<dbReference type="Proteomes" id="UP000318582">
    <property type="component" value="Unassembled WGS sequence"/>
</dbReference>
<comment type="caution">
    <text evidence="3">The sequence shown here is derived from an EMBL/GenBank/DDBJ whole genome shotgun (WGS) entry which is preliminary data.</text>
</comment>
<keyword evidence="1" id="KW-0175">Coiled coil</keyword>
<feature type="compositionally biased region" description="Acidic residues" evidence="2">
    <location>
        <begin position="212"/>
        <end position="221"/>
    </location>
</feature>
<evidence type="ECO:0000313" key="3">
    <source>
        <dbReference type="EMBL" id="TPX55624.1"/>
    </source>
</evidence>
<evidence type="ECO:0000256" key="1">
    <source>
        <dbReference type="SAM" id="Coils"/>
    </source>
</evidence>
<sequence>MSKKRSPFDVKSATARPISVATELLQTKNQISTFRENIEHLETTFREHVIFKRGHFQPYAIFSADIPVNSMTDDEGYATEMIARAKDDLLRQSGQKKKLEEEHANQKLDSEEYLRNRIKETREKFRAKETLLEAGPKFVHYFCCTYGEVMFVHFLGARLYVVFATNNWLEFWEFPPASESPQLRDVVQLSTIDMIATVCHLFSDERLPDDSQAGEEDDDNESSSRRSSMIMSSSDIPSRRLSATSSIASQDNLQPAQAKSLWGSAAAEPSKRRISARTRVIGNVAEEEEIEAVQEEDDPMFAAPLRPASGRTRKDSTTIQELIPPAPIVVTQHTFFLGCVSGAGSTFVIDVTYVRDTDVSTYVYSICNTRQLSLIPIKLSCFVEYDDSIVCLVSHTGTDLVLAAYGLDLEDIWQCKGDVLRYTAKDKQLKVIAQTRLDVVRERSKHGDERPHSSLDESFISAITADLIQKHLLVAMRSGAILRLNCETVVVGGNKEKDPKETSERDPLARRPTLTADTMPPVMRKDLFVAWCLETQPLPSKSLAPSRHVAKGAEEALGKAPGKAVYSFRTGPEIMARHMTTFFHAASNKPYLLLCCTDGSLRMYLMDMGLATAVPIVYTYTDQDREQVPSSDQALVWADSVRLVSSHGALKQFLVAYTADGIFVIYNILSPTPLLEKRILSNRAATLFRDPIVSSSSDQLSSAGSAGSINNLLSPSRLPTTAGPPPLPSIRKCRMLNSENGTCVITAGREWGLIDMKNLQKWDIRDVANGAGEKG</sequence>
<name>A0A507DV54_9FUNG</name>
<protein>
    <submittedName>
        <fullName evidence="3">Uncharacterized protein</fullName>
    </submittedName>
</protein>
<proteinExistence type="predicted"/>
<reference evidence="3 4" key="1">
    <citation type="journal article" date="2019" name="Sci. Rep.">
        <title>Comparative genomics of chytrid fungi reveal insights into the obligate biotrophic and pathogenic lifestyle of Synchytrium endobioticum.</title>
        <authorList>
            <person name="van de Vossenberg B.T.L.H."/>
            <person name="Warris S."/>
            <person name="Nguyen H.D.T."/>
            <person name="van Gent-Pelzer M.P.E."/>
            <person name="Joly D.L."/>
            <person name="van de Geest H.C."/>
            <person name="Bonants P.J.M."/>
            <person name="Smith D.S."/>
            <person name="Levesque C.A."/>
            <person name="van der Lee T.A.J."/>
        </authorList>
    </citation>
    <scope>NUCLEOTIDE SEQUENCE [LARGE SCALE GENOMIC DNA]</scope>
    <source>
        <strain evidence="3 4">CBS 809.83</strain>
    </source>
</reference>
<dbReference type="AlphaFoldDB" id="A0A507DV54"/>
<evidence type="ECO:0000313" key="4">
    <source>
        <dbReference type="Proteomes" id="UP000318582"/>
    </source>
</evidence>
<gene>
    <name evidence="3" type="ORF">PhCBS80983_g05163</name>
</gene>
<feature type="region of interest" description="Disordered" evidence="2">
    <location>
        <begin position="493"/>
        <end position="515"/>
    </location>
</feature>
<feature type="coiled-coil region" evidence="1">
    <location>
        <begin position="82"/>
        <end position="116"/>
    </location>
</feature>
<feature type="compositionally biased region" description="Polar residues" evidence="2">
    <location>
        <begin position="241"/>
        <end position="252"/>
    </location>
</feature>
<organism evidence="3 4">
    <name type="scientific">Powellomyces hirtus</name>
    <dbReference type="NCBI Taxonomy" id="109895"/>
    <lineage>
        <taxon>Eukaryota</taxon>
        <taxon>Fungi</taxon>
        <taxon>Fungi incertae sedis</taxon>
        <taxon>Chytridiomycota</taxon>
        <taxon>Chytridiomycota incertae sedis</taxon>
        <taxon>Chytridiomycetes</taxon>
        <taxon>Spizellomycetales</taxon>
        <taxon>Powellomycetaceae</taxon>
        <taxon>Powellomyces</taxon>
    </lineage>
</organism>
<feature type="compositionally biased region" description="Basic and acidic residues" evidence="2">
    <location>
        <begin position="494"/>
        <end position="509"/>
    </location>
</feature>
<evidence type="ECO:0000256" key="2">
    <source>
        <dbReference type="SAM" id="MobiDB-lite"/>
    </source>
</evidence>
<dbReference type="EMBL" id="QEAQ01000101">
    <property type="protein sequence ID" value="TPX55624.1"/>
    <property type="molecule type" value="Genomic_DNA"/>
</dbReference>
<accession>A0A507DV54</accession>
<feature type="region of interest" description="Disordered" evidence="2">
    <location>
        <begin position="206"/>
        <end position="252"/>
    </location>
</feature>
<feature type="compositionally biased region" description="Low complexity" evidence="2">
    <location>
        <begin position="225"/>
        <end position="240"/>
    </location>
</feature>